<gene>
    <name evidence="2" type="ORF">GBK04_20890</name>
</gene>
<keyword evidence="3" id="KW-1185">Reference proteome</keyword>
<accession>A0A7C9BH66</accession>
<evidence type="ECO:0000259" key="1">
    <source>
        <dbReference type="Pfam" id="PF10022"/>
    </source>
</evidence>
<sequence length="401" mass="45069">MIRRLFLKTLGISSVGAFSSFTPPAPTDRQIWLNYLDKTANPVLTNLANDSLKANMPVEGKTKDRPEYTHLEAFGRLLSGIGPWLNLTEFSDKSEEQMRNKYFALTLKAFDNATNPNAKDFMNFNKGGQPVVDAAFLAQGLIRAPKVWEGLSAPVKANVVKAFLSSRVIRPGFNNWLLFSAMIEAFFAKYGYDYDKMRLDYAIRQHEQWYLGDGMYGDGPNFHWDYYNSYVIQPFLYDIMEAILSKELVYKKMAEDVMKRAIRYAAIQERLISPEGTFPIIGRSIAYRAGAFQHLANMALVEKLPEHVTPAQVRSALTTVMQRTTESEGTFDAKGWLQIGLHGHQPAIGETYISTGSLYLCATVLLPLGLPAKNPFWADPAADWTAKKVWSGVDIPTDHAI</sequence>
<dbReference type="InterPro" id="IPR049349">
    <property type="entry name" value="DUF2264_N"/>
</dbReference>
<dbReference type="RefSeq" id="WP_152763055.1">
    <property type="nucleotide sequence ID" value="NZ_WHLY01000002.1"/>
</dbReference>
<dbReference type="PANTHER" id="PTHR35339">
    <property type="entry name" value="LINALOOL DEHYDRATASE_ISOMERASE DOMAIN-CONTAINING PROTEIN"/>
    <property type="match status" value="1"/>
</dbReference>
<dbReference type="AlphaFoldDB" id="A0A7C9BH66"/>
<proteinExistence type="predicted"/>
<evidence type="ECO:0000313" key="3">
    <source>
        <dbReference type="Proteomes" id="UP000479293"/>
    </source>
</evidence>
<dbReference type="Proteomes" id="UP000479293">
    <property type="component" value="Unassembled WGS sequence"/>
</dbReference>
<reference evidence="2 3" key="1">
    <citation type="submission" date="2019-10" db="EMBL/GenBank/DDBJ databases">
        <title>Draft Genome Sequence of Cytophagaceae sp. SJW1-29.</title>
        <authorList>
            <person name="Choi A."/>
        </authorList>
    </citation>
    <scope>NUCLEOTIDE SEQUENCE [LARGE SCALE GENOMIC DNA]</scope>
    <source>
        <strain evidence="2 3">SJW1-29</strain>
    </source>
</reference>
<organism evidence="2 3">
    <name type="scientific">Salmonirosea aquatica</name>
    <dbReference type="NCBI Taxonomy" id="2654236"/>
    <lineage>
        <taxon>Bacteria</taxon>
        <taxon>Pseudomonadati</taxon>
        <taxon>Bacteroidota</taxon>
        <taxon>Cytophagia</taxon>
        <taxon>Cytophagales</taxon>
        <taxon>Spirosomataceae</taxon>
        <taxon>Salmonirosea</taxon>
    </lineage>
</organism>
<dbReference type="PIRSF" id="PIRSF014753">
    <property type="entry name" value="UCP014753"/>
    <property type="match status" value="1"/>
</dbReference>
<comment type="caution">
    <text evidence="2">The sequence shown here is derived from an EMBL/GenBank/DDBJ whole genome shotgun (WGS) entry which is preliminary data.</text>
</comment>
<feature type="domain" description="DUF2264" evidence="1">
    <location>
        <begin position="28"/>
        <end position="384"/>
    </location>
</feature>
<name>A0A7C9BH66_9BACT</name>
<protein>
    <submittedName>
        <fullName evidence="2">DUF2264 domain-containing protein</fullName>
    </submittedName>
</protein>
<dbReference type="Pfam" id="PF10022">
    <property type="entry name" value="DUF2264"/>
    <property type="match status" value="1"/>
</dbReference>
<dbReference type="EMBL" id="WHLY01000002">
    <property type="protein sequence ID" value="MPR35740.1"/>
    <property type="molecule type" value="Genomic_DNA"/>
</dbReference>
<evidence type="ECO:0000313" key="2">
    <source>
        <dbReference type="EMBL" id="MPR35740.1"/>
    </source>
</evidence>
<dbReference type="PANTHER" id="PTHR35339:SF3">
    <property type="entry name" value="DUF2264 DOMAIN-CONTAINING PROTEIN"/>
    <property type="match status" value="1"/>
</dbReference>
<dbReference type="InterPro" id="IPR016624">
    <property type="entry name" value="UCP014753"/>
</dbReference>